<dbReference type="Gene3D" id="1.20.140.160">
    <property type="match status" value="1"/>
</dbReference>
<dbReference type="HOGENOM" id="CLU_1538312_0_0_5"/>
<evidence type="ECO:0000313" key="2">
    <source>
        <dbReference type="Proteomes" id="UP000006589"/>
    </source>
</evidence>
<organism evidence="1 2">
    <name type="scientific">Methylobacterium radiotolerans (strain ATCC 27329 / DSM 1819 / JCM 2831 / NBRC 15690 / NCIMB 10815 / 0-1)</name>
    <dbReference type="NCBI Taxonomy" id="426355"/>
    <lineage>
        <taxon>Bacteria</taxon>
        <taxon>Pseudomonadati</taxon>
        <taxon>Pseudomonadota</taxon>
        <taxon>Alphaproteobacteria</taxon>
        <taxon>Hyphomicrobiales</taxon>
        <taxon>Methylobacteriaceae</taxon>
        <taxon>Methylobacterium</taxon>
    </lineage>
</organism>
<dbReference type="PATRIC" id="fig|426355.14.peg.4542"/>
<gene>
    <name evidence="1" type="ordered locus">Mrad2831_4461</name>
</gene>
<dbReference type="eggNOG" id="COG1595">
    <property type="taxonomic scope" value="Bacteria"/>
</dbReference>
<reference evidence="1 2" key="1">
    <citation type="submission" date="2008-03" db="EMBL/GenBank/DDBJ databases">
        <title>Complete sequence of chromosome of Methylobacterium radiotolerans JCM 2831.</title>
        <authorList>
            <consortium name="US DOE Joint Genome Institute"/>
            <person name="Copeland A."/>
            <person name="Lucas S."/>
            <person name="Lapidus A."/>
            <person name="Glavina del Rio T."/>
            <person name="Dalin E."/>
            <person name="Tice H."/>
            <person name="Bruce D."/>
            <person name="Goodwin L."/>
            <person name="Pitluck S."/>
            <person name="Kiss H."/>
            <person name="Brettin T."/>
            <person name="Detter J.C."/>
            <person name="Han C."/>
            <person name="Kuske C.R."/>
            <person name="Schmutz J."/>
            <person name="Larimer F."/>
            <person name="Land M."/>
            <person name="Hauser L."/>
            <person name="Kyrpides N."/>
            <person name="Mikhailova N."/>
            <person name="Marx C.J."/>
            <person name="Richardson P."/>
        </authorList>
    </citation>
    <scope>NUCLEOTIDE SEQUENCE [LARGE SCALE GENOMIC DNA]</scope>
    <source>
        <strain evidence="2">ATCC 27329 / DSM 1819 / JCM 2831 / NBRC 15690 / NCIMB 10815 / 0-1</strain>
    </source>
</reference>
<dbReference type="AlphaFoldDB" id="B1M4D2"/>
<dbReference type="KEGG" id="mrd:Mrad2831_4461"/>
<accession>B1M4D2</accession>
<name>B1M4D2_METRJ</name>
<sequence length="174" mass="18704">MPNAQDIDRPLRSAAEHEVVISGSGIRSGTCLRQDFPEVADLDENSRLGRLLGRLSEAAAAAESEGQVPAGFGAALIEAVPDLRRRALTLIRDAIAGDVQGDDLVRLTLLKAWERRAEFRSGTGMPDRLVTILRSRPISGRVAYRFAAPDPDDVRSAALRAGPAGTRAVNRHVC</sequence>
<dbReference type="EMBL" id="CP001001">
    <property type="protein sequence ID" value="ACB26427.1"/>
    <property type="molecule type" value="Genomic_DNA"/>
</dbReference>
<proteinExistence type="predicted"/>
<dbReference type="Proteomes" id="UP000006589">
    <property type="component" value="Chromosome"/>
</dbReference>
<dbReference type="STRING" id="426355.Mrad2831_4461"/>
<protein>
    <submittedName>
        <fullName evidence="1">RNA polymerase sigma factor, sigma-70 family</fullName>
    </submittedName>
</protein>
<evidence type="ECO:0000313" key="1">
    <source>
        <dbReference type="EMBL" id="ACB26427.1"/>
    </source>
</evidence>